<comment type="caution">
    <text evidence="2">The sequence shown here is derived from an EMBL/GenBank/DDBJ whole genome shotgun (WGS) entry which is preliminary data.</text>
</comment>
<dbReference type="AlphaFoldDB" id="T0AT39"/>
<dbReference type="NCBIfam" id="TIGR00229">
    <property type="entry name" value="sensory_box"/>
    <property type="match status" value="1"/>
</dbReference>
<dbReference type="eggNOG" id="COG3829">
    <property type="taxonomic scope" value="Bacteria"/>
</dbReference>
<dbReference type="OrthoDB" id="5298208at2"/>
<dbReference type="GO" id="GO:0006355">
    <property type="term" value="P:regulation of DNA-templated transcription"/>
    <property type="evidence" value="ECO:0007669"/>
    <property type="project" value="InterPro"/>
</dbReference>
<dbReference type="Proteomes" id="UP000015455">
    <property type="component" value="Unassembled WGS sequence"/>
</dbReference>
<dbReference type="PATRIC" id="fig|1348657.5.peg.1401"/>
<evidence type="ECO:0000313" key="3">
    <source>
        <dbReference type="Proteomes" id="UP000015455"/>
    </source>
</evidence>
<dbReference type="InterPro" id="IPR013767">
    <property type="entry name" value="PAS_fold"/>
</dbReference>
<dbReference type="SUPFAM" id="SSF55785">
    <property type="entry name" value="PYP-like sensor domain (PAS domain)"/>
    <property type="match status" value="1"/>
</dbReference>
<protein>
    <recommendedName>
        <fullName evidence="1">PAS domain-containing protein</fullName>
    </recommendedName>
</protein>
<sequence length="175" mass="19770">MKSGVRPTAQEVRLQENDLIVSKTDMKGHITYVNRTFMRISNYAEHEVMGKQHNVVRHPDVPRGVYRLMWDTLKAGNEFFGVLKNLTADGHFYWVLANVTLDRNATGEVAGYFSVRRSVSPDAVREASDLYAEMLRIERQAGSAAAPEASLAWLKSAMAERKVSFEQFTLASCRD</sequence>
<dbReference type="Gene3D" id="3.30.450.20">
    <property type="entry name" value="PAS domain"/>
    <property type="match status" value="1"/>
</dbReference>
<evidence type="ECO:0000313" key="2">
    <source>
        <dbReference type="EMBL" id="EPZ15989.1"/>
    </source>
</evidence>
<feature type="domain" description="PAS" evidence="1">
    <location>
        <begin position="25"/>
        <end position="76"/>
    </location>
</feature>
<name>T0AT39_9RHOO</name>
<dbReference type="RefSeq" id="WP_021248830.1">
    <property type="nucleotide sequence ID" value="NZ_ATJV01000048.1"/>
</dbReference>
<reference evidence="2 3" key="1">
    <citation type="submission" date="2013-06" db="EMBL/GenBank/DDBJ databases">
        <title>Draft genome sequence of Thauera terpenica.</title>
        <authorList>
            <person name="Liu B."/>
            <person name="Frostegard A.H."/>
            <person name="Shapleigh J.P."/>
        </authorList>
    </citation>
    <scope>NUCLEOTIDE SEQUENCE [LARGE SCALE GENOMIC DNA]</scope>
    <source>
        <strain evidence="2 3">58Eu</strain>
    </source>
</reference>
<dbReference type="EMBL" id="ATJV01000048">
    <property type="protein sequence ID" value="EPZ15989.1"/>
    <property type="molecule type" value="Genomic_DNA"/>
</dbReference>
<dbReference type="Pfam" id="PF00989">
    <property type="entry name" value="PAS"/>
    <property type="match status" value="1"/>
</dbReference>
<proteinExistence type="predicted"/>
<accession>T0AT39</accession>
<dbReference type="InterPro" id="IPR000014">
    <property type="entry name" value="PAS"/>
</dbReference>
<dbReference type="InterPro" id="IPR035965">
    <property type="entry name" value="PAS-like_dom_sf"/>
</dbReference>
<dbReference type="STRING" id="1348657.M622_02115"/>
<keyword evidence="3" id="KW-1185">Reference proteome</keyword>
<dbReference type="PROSITE" id="PS50112">
    <property type="entry name" value="PAS"/>
    <property type="match status" value="1"/>
</dbReference>
<gene>
    <name evidence="2" type="ORF">M622_02115</name>
</gene>
<evidence type="ECO:0000259" key="1">
    <source>
        <dbReference type="PROSITE" id="PS50112"/>
    </source>
</evidence>
<dbReference type="CDD" id="cd00130">
    <property type="entry name" value="PAS"/>
    <property type="match status" value="1"/>
</dbReference>
<organism evidence="2 3">
    <name type="scientific">Thauera terpenica 58Eu</name>
    <dbReference type="NCBI Taxonomy" id="1348657"/>
    <lineage>
        <taxon>Bacteria</taxon>
        <taxon>Pseudomonadati</taxon>
        <taxon>Pseudomonadota</taxon>
        <taxon>Betaproteobacteria</taxon>
        <taxon>Rhodocyclales</taxon>
        <taxon>Zoogloeaceae</taxon>
        <taxon>Thauera</taxon>
    </lineage>
</organism>